<feature type="compositionally biased region" description="Polar residues" evidence="1">
    <location>
        <begin position="115"/>
        <end position="124"/>
    </location>
</feature>
<evidence type="ECO:0000313" key="3">
    <source>
        <dbReference type="Proteomes" id="UP001549921"/>
    </source>
</evidence>
<name>A0ABD0S9V6_LOXSC</name>
<feature type="region of interest" description="Disordered" evidence="1">
    <location>
        <begin position="69"/>
        <end position="143"/>
    </location>
</feature>
<dbReference type="AlphaFoldDB" id="A0ABD0S9V6"/>
<reference evidence="2 3" key="1">
    <citation type="submission" date="2024-06" db="EMBL/GenBank/DDBJ databases">
        <title>A chromosome-level genome assembly of beet webworm, Loxostege sticticalis.</title>
        <authorList>
            <person name="Zhang Y."/>
        </authorList>
    </citation>
    <scope>NUCLEOTIDE SEQUENCE [LARGE SCALE GENOMIC DNA]</scope>
    <source>
        <strain evidence="2">AQ028</strain>
        <tissue evidence="2">Male pupae</tissue>
    </source>
</reference>
<comment type="caution">
    <text evidence="2">The sequence shown here is derived from an EMBL/GenBank/DDBJ whole genome shotgun (WGS) entry which is preliminary data.</text>
</comment>
<accession>A0ABD0S9V6</accession>
<feature type="non-terminal residue" evidence="2">
    <location>
        <position position="1"/>
    </location>
</feature>
<dbReference type="Proteomes" id="UP001549921">
    <property type="component" value="Unassembled WGS sequence"/>
</dbReference>
<dbReference type="EMBL" id="JBEDNZ010000026">
    <property type="protein sequence ID" value="KAL0810647.1"/>
    <property type="molecule type" value="Genomic_DNA"/>
</dbReference>
<feature type="non-terminal residue" evidence="2">
    <location>
        <position position="143"/>
    </location>
</feature>
<gene>
    <name evidence="2" type="ORF">ABMA28_010754</name>
</gene>
<sequence>AQAAAGGQRIKQQRWARPAVIRSYGALTQFIVTQGLQLATLRQGPSGRGRAAYQTAEMARPAVIRRSDPVHSDAGFTTCHIPSDQAAAGGPRIKQQRWARPAVTRRSDPVHSDAGFTTCNSPSGTERPRAGRVSNSRDGHDPR</sequence>
<protein>
    <submittedName>
        <fullName evidence="2">Uncharacterized protein</fullName>
    </submittedName>
</protein>
<evidence type="ECO:0000256" key="1">
    <source>
        <dbReference type="SAM" id="MobiDB-lite"/>
    </source>
</evidence>
<proteinExistence type="predicted"/>
<organism evidence="2 3">
    <name type="scientific">Loxostege sticticalis</name>
    <name type="common">Beet webworm moth</name>
    <dbReference type="NCBI Taxonomy" id="481309"/>
    <lineage>
        <taxon>Eukaryota</taxon>
        <taxon>Metazoa</taxon>
        <taxon>Ecdysozoa</taxon>
        <taxon>Arthropoda</taxon>
        <taxon>Hexapoda</taxon>
        <taxon>Insecta</taxon>
        <taxon>Pterygota</taxon>
        <taxon>Neoptera</taxon>
        <taxon>Endopterygota</taxon>
        <taxon>Lepidoptera</taxon>
        <taxon>Glossata</taxon>
        <taxon>Ditrysia</taxon>
        <taxon>Pyraloidea</taxon>
        <taxon>Crambidae</taxon>
        <taxon>Pyraustinae</taxon>
        <taxon>Loxostege</taxon>
    </lineage>
</organism>
<evidence type="ECO:0000313" key="2">
    <source>
        <dbReference type="EMBL" id="KAL0810647.1"/>
    </source>
</evidence>